<comment type="caution">
    <text evidence="9">The sequence shown here is derived from an EMBL/GenBank/DDBJ whole genome shotgun (WGS) entry which is preliminary data.</text>
</comment>
<reference evidence="9" key="1">
    <citation type="submission" date="2023-02" db="EMBL/GenBank/DDBJ databases">
        <title>Identification and recombinant expression of a fungal hydrolase from Papiliotrema laurentii that hydrolyzes apple cutin and clears colloidal polyester polyurethane.</title>
        <authorList>
            <consortium name="DOE Joint Genome Institute"/>
            <person name="Roman V.A."/>
            <person name="Bojanowski C."/>
            <person name="Crable B.R."/>
            <person name="Wagner D.N."/>
            <person name="Hung C.S."/>
            <person name="Nadeau L.J."/>
            <person name="Schratz L."/>
            <person name="Haridas S."/>
            <person name="Pangilinan J."/>
            <person name="Lipzen A."/>
            <person name="Na H."/>
            <person name="Yan M."/>
            <person name="Ng V."/>
            <person name="Grigoriev I.V."/>
            <person name="Spatafora J.W."/>
            <person name="Barlow D."/>
            <person name="Biffinger J."/>
            <person name="Kelley-Loughnane N."/>
            <person name="Varaljay V.A."/>
            <person name="Crookes-Goodson W.J."/>
        </authorList>
    </citation>
    <scope>NUCLEOTIDE SEQUENCE</scope>
    <source>
        <strain evidence="9">5307AH</strain>
    </source>
</reference>
<feature type="region of interest" description="Disordered" evidence="8">
    <location>
        <begin position="28"/>
        <end position="76"/>
    </location>
</feature>
<keyword evidence="3" id="KW-0132">Cell division</keyword>
<name>A0AAD9CUX5_PAPLA</name>
<feature type="region of interest" description="Disordered" evidence="8">
    <location>
        <begin position="1"/>
        <end position="20"/>
    </location>
</feature>
<accession>A0AAD9CUX5</accession>
<keyword evidence="10" id="KW-1185">Reference proteome</keyword>
<keyword evidence="4" id="KW-0498">Mitosis</keyword>
<dbReference type="Pfam" id="PF10345">
    <property type="entry name" value="Cohesin_load"/>
    <property type="match status" value="1"/>
</dbReference>
<proteinExistence type="inferred from homology"/>
<protein>
    <submittedName>
        <fullName evidence="9">Uncharacterized protein</fullName>
    </submittedName>
</protein>
<feature type="compositionally biased region" description="Basic and acidic residues" evidence="8">
    <location>
        <begin position="52"/>
        <end position="61"/>
    </location>
</feature>
<dbReference type="Proteomes" id="UP001182556">
    <property type="component" value="Unassembled WGS sequence"/>
</dbReference>
<dbReference type="EMBL" id="JAODAN010000012">
    <property type="protein sequence ID" value="KAK1920853.1"/>
    <property type="molecule type" value="Genomic_DNA"/>
</dbReference>
<evidence type="ECO:0000256" key="7">
    <source>
        <dbReference type="ARBA" id="ARBA00023306"/>
    </source>
</evidence>
<evidence type="ECO:0000256" key="8">
    <source>
        <dbReference type="SAM" id="MobiDB-lite"/>
    </source>
</evidence>
<keyword evidence="7" id="KW-0131">Cell cycle</keyword>
<feature type="compositionally biased region" description="Polar residues" evidence="8">
    <location>
        <begin position="62"/>
        <end position="74"/>
    </location>
</feature>
<evidence type="ECO:0000256" key="3">
    <source>
        <dbReference type="ARBA" id="ARBA00022618"/>
    </source>
</evidence>
<evidence type="ECO:0000256" key="2">
    <source>
        <dbReference type="ARBA" id="ARBA00008585"/>
    </source>
</evidence>
<evidence type="ECO:0000256" key="6">
    <source>
        <dbReference type="ARBA" id="ARBA00023242"/>
    </source>
</evidence>
<gene>
    <name evidence="9" type="ORF">DB88DRAFT_501259</name>
</gene>
<evidence type="ECO:0000256" key="5">
    <source>
        <dbReference type="ARBA" id="ARBA00022829"/>
    </source>
</evidence>
<dbReference type="AlphaFoldDB" id="A0AAD9CUX5"/>
<keyword evidence="5" id="KW-0159">Chromosome partition</keyword>
<dbReference type="InterPro" id="IPR019440">
    <property type="entry name" value="MAU2"/>
</dbReference>
<keyword evidence="6" id="KW-0539">Nucleus</keyword>
<evidence type="ECO:0000256" key="4">
    <source>
        <dbReference type="ARBA" id="ARBA00022776"/>
    </source>
</evidence>
<evidence type="ECO:0000256" key="1">
    <source>
        <dbReference type="ARBA" id="ARBA00004123"/>
    </source>
</evidence>
<evidence type="ECO:0000313" key="10">
    <source>
        <dbReference type="Proteomes" id="UP001182556"/>
    </source>
</evidence>
<comment type="subcellular location">
    <subcellularLocation>
        <location evidence="1">Nucleus</location>
    </subcellularLocation>
</comment>
<comment type="similarity">
    <text evidence="2">Belongs to the SCC4/mau-2 family.</text>
</comment>
<organism evidence="9 10">
    <name type="scientific">Papiliotrema laurentii</name>
    <name type="common">Cryptococcus laurentii</name>
    <dbReference type="NCBI Taxonomy" id="5418"/>
    <lineage>
        <taxon>Eukaryota</taxon>
        <taxon>Fungi</taxon>
        <taxon>Dikarya</taxon>
        <taxon>Basidiomycota</taxon>
        <taxon>Agaricomycotina</taxon>
        <taxon>Tremellomycetes</taxon>
        <taxon>Tremellales</taxon>
        <taxon>Rhynchogastremaceae</taxon>
        <taxon>Papiliotrema</taxon>
    </lineage>
</organism>
<sequence>MQAHSRESVDHTPQKLYNDPRELAEILKKLSSQQDPVPPSRESLPLHPAKRIKLDPEDRTSHATSPTDRAAQSATLTPPIDDPIIPLIPHLFHLAVTARAAASRHLQQIFIPAHVNLRPRGGIGGINASPHHGAHTSYQPDVNSRDKALGLLVLALDLLREGLNLKGVSEKDRVVFGTEFGQAAMQLLQSNMHQTLGGIDMDRIRQDAWDTIGNALSAARRYAYLRPFARQLELLDARLHFLQGRSKAGRRSCKQSLASCSTVERSHRYSILLLAVEQADPLLSTSSFNAVDELLAFAREQNHLEMIRLTHLIRLRLLFQHRKWLEIPAAIDSLGREIDATDQDLSCVHPLTTNAWHIHLQLHYLLYRALWHGRSGDDATTKSLLKKVYLIMDQAADAGIFAQIRANGGVLKFLIPGDDDIAIQITPPNITYLMTYLVSVTSRRDYLGSPTTCKNLLLAKLLRDHDREARSDDLWDLNFAAHQSISDAFAIKREVMSIRVEIMLEEVTALMFRGDNKQAEQIFCNAVDLARTSDIFPGFAPHFCFVHAQFAHLLGRDQAAVRSYQACSTLLVPGSELGLLVEICQAACKGIFSRLLLRPEDTRYVRNLTERCKSSSNATLCASAHFMSSFLEDNRVASKKRLTTAYEMCQRANNNVFRCLIFAFTTSVHLYGAADKMLRQLETGRELAKLMGGKDRPDGVGQLALGLWFTEKLKEYHRREGHVKEHAAAKHDQQHHLARLASQMSEVKSIPCNSPT</sequence>
<evidence type="ECO:0000313" key="9">
    <source>
        <dbReference type="EMBL" id="KAK1920853.1"/>
    </source>
</evidence>